<evidence type="ECO:0000313" key="1">
    <source>
        <dbReference type="EMBL" id="KAL2474592.1"/>
    </source>
</evidence>
<name>A0ABD1QFP3_9LAMI</name>
<dbReference type="EMBL" id="JBFOLK010000011">
    <property type="protein sequence ID" value="KAL2474592.1"/>
    <property type="molecule type" value="Genomic_DNA"/>
</dbReference>
<proteinExistence type="predicted"/>
<reference evidence="2" key="1">
    <citation type="submission" date="2024-07" db="EMBL/GenBank/DDBJ databases">
        <title>Two chromosome-level genome assemblies of Korean endemic species Abeliophyllum distichum and Forsythia ovata (Oleaceae).</title>
        <authorList>
            <person name="Jang H."/>
        </authorList>
    </citation>
    <scope>NUCLEOTIDE SEQUENCE [LARGE SCALE GENOMIC DNA]</scope>
</reference>
<protein>
    <submittedName>
        <fullName evidence="1">Uncharacterized protein</fullName>
    </submittedName>
</protein>
<keyword evidence="2" id="KW-1185">Reference proteome</keyword>
<accession>A0ABD1QFP3</accession>
<sequence>MRPLGCKIVREPDIPSFDLGIGTQQQIESCHGVVETVSPTRNKRTTRSNSQQCNQVVVNDMVFDSPGNLLDNGLVFIEEELRSIDESVQNIGSSSSKGKSKGNITPSDQTVNFQYNFCLESPDISDYAIFENWYGKGLRLGNK</sequence>
<gene>
    <name evidence="1" type="ORF">Adt_35328</name>
</gene>
<organism evidence="1 2">
    <name type="scientific">Abeliophyllum distichum</name>
    <dbReference type="NCBI Taxonomy" id="126358"/>
    <lineage>
        <taxon>Eukaryota</taxon>
        <taxon>Viridiplantae</taxon>
        <taxon>Streptophyta</taxon>
        <taxon>Embryophyta</taxon>
        <taxon>Tracheophyta</taxon>
        <taxon>Spermatophyta</taxon>
        <taxon>Magnoliopsida</taxon>
        <taxon>eudicotyledons</taxon>
        <taxon>Gunneridae</taxon>
        <taxon>Pentapetalae</taxon>
        <taxon>asterids</taxon>
        <taxon>lamiids</taxon>
        <taxon>Lamiales</taxon>
        <taxon>Oleaceae</taxon>
        <taxon>Forsythieae</taxon>
        <taxon>Abeliophyllum</taxon>
    </lineage>
</organism>
<evidence type="ECO:0000313" key="2">
    <source>
        <dbReference type="Proteomes" id="UP001604336"/>
    </source>
</evidence>
<comment type="caution">
    <text evidence="1">The sequence shown here is derived from an EMBL/GenBank/DDBJ whole genome shotgun (WGS) entry which is preliminary data.</text>
</comment>
<dbReference type="Proteomes" id="UP001604336">
    <property type="component" value="Unassembled WGS sequence"/>
</dbReference>
<dbReference type="AlphaFoldDB" id="A0ABD1QFP3"/>